<dbReference type="AlphaFoldDB" id="A0A6A5VGQ4"/>
<evidence type="ECO:0000313" key="1">
    <source>
        <dbReference type="EMBL" id="KAF1976733.1"/>
    </source>
</evidence>
<gene>
    <name evidence="1" type="ORF">BU23DRAFT_551204</name>
</gene>
<keyword evidence="2" id="KW-1185">Reference proteome</keyword>
<proteinExistence type="predicted"/>
<accession>A0A6A5VGQ4</accession>
<protein>
    <submittedName>
        <fullName evidence="1">Uncharacterized protein</fullName>
    </submittedName>
</protein>
<evidence type="ECO:0000313" key="2">
    <source>
        <dbReference type="Proteomes" id="UP000800036"/>
    </source>
</evidence>
<organism evidence="1 2">
    <name type="scientific">Bimuria novae-zelandiae CBS 107.79</name>
    <dbReference type="NCBI Taxonomy" id="1447943"/>
    <lineage>
        <taxon>Eukaryota</taxon>
        <taxon>Fungi</taxon>
        <taxon>Dikarya</taxon>
        <taxon>Ascomycota</taxon>
        <taxon>Pezizomycotina</taxon>
        <taxon>Dothideomycetes</taxon>
        <taxon>Pleosporomycetidae</taxon>
        <taxon>Pleosporales</taxon>
        <taxon>Massarineae</taxon>
        <taxon>Didymosphaeriaceae</taxon>
        <taxon>Bimuria</taxon>
    </lineage>
</organism>
<name>A0A6A5VGQ4_9PLEO</name>
<dbReference type="EMBL" id="ML976665">
    <property type="protein sequence ID" value="KAF1976733.1"/>
    <property type="molecule type" value="Genomic_DNA"/>
</dbReference>
<sequence>MVDDPSDTPRRVCRRPIICYDDACRIGPCVLADPSRVPENHQELAFISVHWEHLDKWYDIEIPVARLEVRVSWNDEMVRGTVKVLPLLIAKETRPDFSVRFVHSEPPPKQPHRLMNPDEVPPTMGLWEDYQRHVARLNNLMVHDNEIGVSFSREKMAI</sequence>
<dbReference type="Proteomes" id="UP000800036">
    <property type="component" value="Unassembled WGS sequence"/>
</dbReference>
<reference evidence="1" key="1">
    <citation type="journal article" date="2020" name="Stud. Mycol.">
        <title>101 Dothideomycetes genomes: a test case for predicting lifestyles and emergence of pathogens.</title>
        <authorList>
            <person name="Haridas S."/>
            <person name="Albert R."/>
            <person name="Binder M."/>
            <person name="Bloem J."/>
            <person name="Labutti K."/>
            <person name="Salamov A."/>
            <person name="Andreopoulos B."/>
            <person name="Baker S."/>
            <person name="Barry K."/>
            <person name="Bills G."/>
            <person name="Bluhm B."/>
            <person name="Cannon C."/>
            <person name="Castanera R."/>
            <person name="Culley D."/>
            <person name="Daum C."/>
            <person name="Ezra D."/>
            <person name="Gonzalez J."/>
            <person name="Henrissat B."/>
            <person name="Kuo A."/>
            <person name="Liang C."/>
            <person name="Lipzen A."/>
            <person name="Lutzoni F."/>
            <person name="Magnuson J."/>
            <person name="Mondo S."/>
            <person name="Nolan M."/>
            <person name="Ohm R."/>
            <person name="Pangilinan J."/>
            <person name="Park H.-J."/>
            <person name="Ramirez L."/>
            <person name="Alfaro M."/>
            <person name="Sun H."/>
            <person name="Tritt A."/>
            <person name="Yoshinaga Y."/>
            <person name="Zwiers L.-H."/>
            <person name="Turgeon B."/>
            <person name="Goodwin S."/>
            <person name="Spatafora J."/>
            <person name="Crous P."/>
            <person name="Grigoriev I."/>
        </authorList>
    </citation>
    <scope>NUCLEOTIDE SEQUENCE</scope>
    <source>
        <strain evidence="1">CBS 107.79</strain>
    </source>
</reference>